<dbReference type="PANTHER" id="PTHR33371:SF4">
    <property type="entry name" value="INTERMEMBRANE PHOSPHOLIPID TRANSPORT SYSTEM BINDING PROTEIN MLAD"/>
    <property type="match status" value="1"/>
</dbReference>
<dbReference type="GO" id="GO:0005548">
    <property type="term" value="F:phospholipid transporter activity"/>
    <property type="evidence" value="ECO:0007669"/>
    <property type="project" value="TreeGrafter"/>
</dbReference>
<dbReference type="InterPro" id="IPR003399">
    <property type="entry name" value="Mce/MlaD"/>
</dbReference>
<proteinExistence type="predicted"/>
<evidence type="ECO:0000313" key="3">
    <source>
        <dbReference type="Proteomes" id="UP000192505"/>
    </source>
</evidence>
<protein>
    <recommendedName>
        <fullName evidence="1">Mce/MlaD domain-containing protein</fullName>
    </recommendedName>
</protein>
<dbReference type="PANTHER" id="PTHR33371">
    <property type="entry name" value="INTERMEMBRANE PHOSPHOLIPID TRANSPORT SYSTEM BINDING PROTEIN MLAD-RELATED"/>
    <property type="match status" value="1"/>
</dbReference>
<comment type="caution">
    <text evidence="2">The sequence shown here is derived from an EMBL/GenBank/DDBJ whole genome shotgun (WGS) entry which is preliminary data.</text>
</comment>
<dbReference type="EMBL" id="MTEI01000001">
    <property type="protein sequence ID" value="OQW90011.1"/>
    <property type="molecule type" value="Genomic_DNA"/>
</dbReference>
<evidence type="ECO:0000313" key="2">
    <source>
        <dbReference type="EMBL" id="OQW90011.1"/>
    </source>
</evidence>
<dbReference type="Proteomes" id="UP000192505">
    <property type="component" value="Unassembled WGS sequence"/>
</dbReference>
<name>A0A1W9KZ36_9BURK</name>
<gene>
    <name evidence="2" type="ORF">BWK72_01905</name>
</gene>
<dbReference type="InterPro" id="IPR052336">
    <property type="entry name" value="MlaD_Phospholipid_Transporter"/>
</dbReference>
<dbReference type="GO" id="GO:0005543">
    <property type="term" value="F:phospholipid binding"/>
    <property type="evidence" value="ECO:0007669"/>
    <property type="project" value="TreeGrafter"/>
</dbReference>
<reference evidence="2 3" key="1">
    <citation type="submission" date="2017-01" db="EMBL/GenBank/DDBJ databases">
        <title>Novel large sulfur bacteria in the metagenomes of groundwater-fed chemosynthetic microbial mats in the Lake Huron basin.</title>
        <authorList>
            <person name="Sharrar A.M."/>
            <person name="Flood B.E."/>
            <person name="Bailey J.V."/>
            <person name="Jones D.S."/>
            <person name="Biddanda B."/>
            <person name="Ruberg S.A."/>
            <person name="Marcus D.N."/>
            <person name="Dick G.J."/>
        </authorList>
    </citation>
    <scope>NUCLEOTIDE SEQUENCE [LARGE SCALE GENOMIC DNA]</scope>
    <source>
        <strain evidence="2">A7</strain>
    </source>
</reference>
<accession>A0A1W9KZ36</accession>
<dbReference type="AlphaFoldDB" id="A0A1W9KZ36"/>
<sequence length="335" mass="35166">MNTSSRAFRVGLFVVLGIALLVTAVAFVLGGQLLTSREPVLMRFSGSVYGLKLGSPVVFRGVTIGAVTDIGLAHNSQADRIEIPVAAMLNRAAVLQLVPGQPNALQALTELINRGLSARLANQSLLTGQLYVDLDLRPGVARPSPGANANGVPDIPTLPSTSQALQAQLEAVDLKAVLQDVAAIAQATRQILQDPQLKSTLANAAQLSADLRTLAQTVQREVKPLSTATQATLAQAGIAATALAQTAERLAQVAQRLDSTLAPDSPLVQSFQRTAAELTQTARALRHSAGDDSELVQNLNRAASDVARAARQMGDLAELLERQPDSLLRGRVVAP</sequence>
<organism evidence="2 3">
    <name type="scientific">Rhodoferax ferrireducens</name>
    <dbReference type="NCBI Taxonomy" id="192843"/>
    <lineage>
        <taxon>Bacteria</taxon>
        <taxon>Pseudomonadati</taxon>
        <taxon>Pseudomonadota</taxon>
        <taxon>Betaproteobacteria</taxon>
        <taxon>Burkholderiales</taxon>
        <taxon>Comamonadaceae</taxon>
        <taxon>Rhodoferax</taxon>
    </lineage>
</organism>
<evidence type="ECO:0000259" key="1">
    <source>
        <dbReference type="Pfam" id="PF02470"/>
    </source>
</evidence>
<dbReference type="Pfam" id="PF02470">
    <property type="entry name" value="MlaD"/>
    <property type="match status" value="1"/>
</dbReference>
<feature type="domain" description="Mce/MlaD" evidence="1">
    <location>
        <begin position="47"/>
        <end position="135"/>
    </location>
</feature>